<evidence type="ECO:0000256" key="9">
    <source>
        <dbReference type="ARBA" id="ARBA00022842"/>
    </source>
</evidence>
<dbReference type="Gene3D" id="3.40.50.10190">
    <property type="entry name" value="BRCT domain"/>
    <property type="match status" value="1"/>
</dbReference>
<proteinExistence type="inferred from homology"/>
<evidence type="ECO:0000256" key="13">
    <source>
        <dbReference type="ARBA" id="ARBA00060881"/>
    </source>
</evidence>
<evidence type="ECO:0000256" key="5">
    <source>
        <dbReference type="ARBA" id="ARBA00022705"/>
    </source>
</evidence>
<feature type="coiled-coil region" evidence="16">
    <location>
        <begin position="3"/>
        <end position="57"/>
    </location>
</feature>
<dbReference type="Pfam" id="PF12826">
    <property type="entry name" value="HHH_2"/>
    <property type="match status" value="1"/>
</dbReference>
<comment type="function">
    <text evidence="1 14">DNA ligase that catalyzes the formation of phosphodiester linkages between 5'-phosphoryl and 3'-hydroxyl groups in double-stranded DNA using NAD as a coenzyme and as the energy source for the reaction. It is essential for DNA replication and repair of damaged DNA.</text>
</comment>
<dbReference type="Gene3D" id="6.20.10.30">
    <property type="match status" value="1"/>
</dbReference>
<dbReference type="InterPro" id="IPR013839">
    <property type="entry name" value="DNAligase_adenylation"/>
</dbReference>
<organism evidence="18 19">
    <name type="scientific">Candidatus Giovannonibacteria bacterium GW2011_GWA2_44_26</name>
    <dbReference type="NCBI Taxonomy" id="1618648"/>
    <lineage>
        <taxon>Bacteria</taxon>
        <taxon>Candidatus Giovannoniibacteriota</taxon>
    </lineage>
</organism>
<keyword evidence="9 14" id="KW-0460">Magnesium</keyword>
<dbReference type="InterPro" id="IPR033136">
    <property type="entry name" value="DNA_ligase_CS"/>
</dbReference>
<dbReference type="InterPro" id="IPR012340">
    <property type="entry name" value="NA-bd_OB-fold"/>
</dbReference>
<evidence type="ECO:0000256" key="4">
    <source>
        <dbReference type="ARBA" id="ARBA00022598"/>
    </source>
</evidence>
<dbReference type="Pfam" id="PF01653">
    <property type="entry name" value="DNA_ligase_aden"/>
    <property type="match status" value="1"/>
</dbReference>
<dbReference type="Pfam" id="PF03120">
    <property type="entry name" value="OB_DNA_ligase"/>
    <property type="match status" value="1"/>
</dbReference>
<dbReference type="SMART" id="SM00278">
    <property type="entry name" value="HhH1"/>
    <property type="match status" value="4"/>
</dbReference>
<comment type="similarity">
    <text evidence="13 14">Belongs to the NAD-dependent DNA ligase family. LigA subfamily.</text>
</comment>
<dbReference type="SUPFAM" id="SSF47781">
    <property type="entry name" value="RuvA domain 2-like"/>
    <property type="match status" value="1"/>
</dbReference>
<evidence type="ECO:0000256" key="1">
    <source>
        <dbReference type="ARBA" id="ARBA00004067"/>
    </source>
</evidence>
<reference evidence="18 19" key="1">
    <citation type="journal article" date="2015" name="Nature">
        <title>rRNA introns, odd ribosomes, and small enigmatic genomes across a large radiation of phyla.</title>
        <authorList>
            <person name="Brown C.T."/>
            <person name="Hug L.A."/>
            <person name="Thomas B.C."/>
            <person name="Sharon I."/>
            <person name="Castelle C.J."/>
            <person name="Singh A."/>
            <person name="Wilkins M.J."/>
            <person name="Williams K.H."/>
            <person name="Banfield J.F."/>
        </authorList>
    </citation>
    <scope>NUCLEOTIDE SEQUENCE [LARGE SCALE GENOMIC DNA]</scope>
</reference>
<feature type="binding site" evidence="14">
    <location>
        <begin position="83"/>
        <end position="84"/>
    </location>
    <ligand>
        <name>NAD(+)</name>
        <dbReference type="ChEBI" id="CHEBI:57540"/>
    </ligand>
</feature>
<dbReference type="AlphaFoldDB" id="A0A0G1L563"/>
<evidence type="ECO:0000256" key="15">
    <source>
        <dbReference type="RuleBase" id="RU000618"/>
    </source>
</evidence>
<evidence type="ECO:0000256" key="6">
    <source>
        <dbReference type="ARBA" id="ARBA00022723"/>
    </source>
</evidence>
<dbReference type="PROSITE" id="PS01055">
    <property type="entry name" value="DNA_LIGASE_N1"/>
    <property type="match status" value="1"/>
</dbReference>
<feature type="binding site" evidence="14">
    <location>
        <position position="437"/>
    </location>
    <ligand>
        <name>Zn(2+)</name>
        <dbReference type="ChEBI" id="CHEBI:29105"/>
    </ligand>
</feature>
<dbReference type="PANTHER" id="PTHR23389:SF9">
    <property type="entry name" value="DNA LIGASE"/>
    <property type="match status" value="1"/>
</dbReference>
<comment type="caution">
    <text evidence="14">Lacks conserved residue(s) required for the propagation of feature annotation.</text>
</comment>
<feature type="binding site" evidence="14">
    <location>
        <position position="417"/>
    </location>
    <ligand>
        <name>Zn(2+)</name>
        <dbReference type="ChEBI" id="CHEBI:29105"/>
    </ligand>
</feature>
<dbReference type="Gene3D" id="2.40.50.140">
    <property type="entry name" value="Nucleic acid-binding proteins"/>
    <property type="match status" value="1"/>
</dbReference>
<keyword evidence="6 14" id="KW-0479">Metal-binding</keyword>
<evidence type="ECO:0000256" key="2">
    <source>
        <dbReference type="ARBA" id="ARBA00012722"/>
    </source>
</evidence>
<dbReference type="InterPro" id="IPR013840">
    <property type="entry name" value="DNAligase_N"/>
</dbReference>
<comment type="caution">
    <text evidence="18">The sequence shown here is derived from an EMBL/GenBank/DDBJ whole genome shotgun (WGS) entry which is preliminary data.</text>
</comment>
<feature type="binding site" evidence="14">
    <location>
        <position position="182"/>
    </location>
    <ligand>
        <name>NAD(+)</name>
        <dbReference type="ChEBI" id="CHEBI:57540"/>
    </ligand>
</feature>
<dbReference type="InterPro" id="IPR041663">
    <property type="entry name" value="DisA/LigA_HHH"/>
</dbReference>
<evidence type="ECO:0000256" key="11">
    <source>
        <dbReference type="ARBA" id="ARBA00023204"/>
    </source>
</evidence>
<evidence type="ECO:0000259" key="17">
    <source>
        <dbReference type="PROSITE" id="PS50172"/>
    </source>
</evidence>
<dbReference type="EMBL" id="LCIT01000001">
    <property type="protein sequence ID" value="KKT63772.1"/>
    <property type="molecule type" value="Genomic_DNA"/>
</dbReference>
<protein>
    <recommendedName>
        <fullName evidence="3 14">DNA ligase</fullName>
        <ecNumber evidence="2 14">6.5.1.2</ecNumber>
    </recommendedName>
    <alternativeName>
        <fullName evidence="14">Polydeoxyribonucleotide synthase [NAD(+)]</fullName>
    </alternativeName>
</protein>
<dbReference type="Pfam" id="PF03119">
    <property type="entry name" value="DNA_ligase_ZBD"/>
    <property type="match status" value="1"/>
</dbReference>
<evidence type="ECO:0000256" key="3">
    <source>
        <dbReference type="ARBA" id="ARBA00013308"/>
    </source>
</evidence>
<comment type="catalytic activity">
    <reaction evidence="12 14 15">
        <text>NAD(+) + (deoxyribonucleotide)n-3'-hydroxyl + 5'-phospho-(deoxyribonucleotide)m = (deoxyribonucleotide)n+m + AMP + beta-nicotinamide D-nucleotide.</text>
        <dbReference type="EC" id="6.5.1.2"/>
    </reaction>
</comment>
<dbReference type="GO" id="GO:0005829">
    <property type="term" value="C:cytosol"/>
    <property type="evidence" value="ECO:0007669"/>
    <property type="project" value="TreeGrafter"/>
</dbReference>
<dbReference type="PANTHER" id="PTHR23389">
    <property type="entry name" value="CHROMOSOME TRANSMISSION FIDELITY FACTOR 18"/>
    <property type="match status" value="1"/>
</dbReference>
<feature type="binding site" evidence="14">
    <location>
        <position position="414"/>
    </location>
    <ligand>
        <name>Zn(2+)</name>
        <dbReference type="ChEBI" id="CHEBI:29105"/>
    </ligand>
</feature>
<dbReference type="GO" id="GO:0046872">
    <property type="term" value="F:metal ion binding"/>
    <property type="evidence" value="ECO:0007669"/>
    <property type="project" value="UniProtKB-KW"/>
</dbReference>
<dbReference type="SMART" id="SM00292">
    <property type="entry name" value="BRCT"/>
    <property type="match status" value="1"/>
</dbReference>
<evidence type="ECO:0000256" key="8">
    <source>
        <dbReference type="ARBA" id="ARBA00022833"/>
    </source>
</evidence>
<keyword evidence="7 14" id="KW-0227">DNA damage</keyword>
<dbReference type="CDD" id="cd00114">
    <property type="entry name" value="LIGANc"/>
    <property type="match status" value="1"/>
</dbReference>
<keyword evidence="14" id="KW-0464">Manganese</keyword>
<dbReference type="Pfam" id="PF14520">
    <property type="entry name" value="HHH_5"/>
    <property type="match status" value="1"/>
</dbReference>
<dbReference type="InterPro" id="IPR001679">
    <property type="entry name" value="DNA_ligase"/>
</dbReference>
<dbReference type="HAMAP" id="MF_01588">
    <property type="entry name" value="DNA_ligase_A"/>
    <property type="match status" value="1"/>
</dbReference>
<evidence type="ECO:0000256" key="12">
    <source>
        <dbReference type="ARBA" id="ARBA00034005"/>
    </source>
</evidence>
<dbReference type="InterPro" id="IPR036420">
    <property type="entry name" value="BRCT_dom_sf"/>
</dbReference>
<dbReference type="EC" id="6.5.1.2" evidence="2 14"/>
<gene>
    <name evidence="14" type="primary">ligA</name>
    <name evidence="18" type="ORF">UW55_C0001G0065</name>
</gene>
<dbReference type="GO" id="GO:0006281">
    <property type="term" value="P:DNA repair"/>
    <property type="evidence" value="ECO:0007669"/>
    <property type="project" value="UniProtKB-KW"/>
</dbReference>
<evidence type="ECO:0000256" key="14">
    <source>
        <dbReference type="HAMAP-Rule" id="MF_01588"/>
    </source>
</evidence>
<dbReference type="Pfam" id="PF00533">
    <property type="entry name" value="BRCT"/>
    <property type="match status" value="1"/>
</dbReference>
<dbReference type="InterPro" id="IPR018239">
    <property type="entry name" value="DNA_ligase_AS"/>
</dbReference>
<dbReference type="SUPFAM" id="SSF52113">
    <property type="entry name" value="BRCT domain"/>
    <property type="match status" value="1"/>
</dbReference>
<dbReference type="PIRSF" id="PIRSF001604">
    <property type="entry name" value="LigA"/>
    <property type="match status" value="1"/>
</dbReference>
<dbReference type="InterPro" id="IPR001357">
    <property type="entry name" value="BRCT_dom"/>
</dbReference>
<feature type="binding site" evidence="14">
    <location>
        <position position="125"/>
    </location>
    <ligand>
        <name>NAD(+)</name>
        <dbReference type="ChEBI" id="CHEBI:57540"/>
    </ligand>
</feature>
<dbReference type="Gene3D" id="3.30.470.30">
    <property type="entry name" value="DNA ligase/mRNA capping enzyme"/>
    <property type="match status" value="1"/>
</dbReference>
<evidence type="ECO:0000313" key="18">
    <source>
        <dbReference type="EMBL" id="KKT63772.1"/>
    </source>
</evidence>
<dbReference type="NCBIfam" id="TIGR00575">
    <property type="entry name" value="dnlj"/>
    <property type="match status" value="1"/>
</dbReference>
<evidence type="ECO:0000256" key="10">
    <source>
        <dbReference type="ARBA" id="ARBA00023027"/>
    </source>
</evidence>
<dbReference type="FunFam" id="1.10.150.20:FF:000006">
    <property type="entry name" value="DNA ligase"/>
    <property type="match status" value="1"/>
</dbReference>
<dbReference type="InterPro" id="IPR010994">
    <property type="entry name" value="RuvA_2-like"/>
</dbReference>
<keyword evidence="4 14" id="KW-0436">Ligase</keyword>
<dbReference type="FunFam" id="2.40.50.140:FF:000012">
    <property type="entry name" value="DNA ligase"/>
    <property type="match status" value="1"/>
</dbReference>
<dbReference type="InterPro" id="IPR004149">
    <property type="entry name" value="Znf_DNAligase_C4"/>
</dbReference>
<name>A0A0G1L563_9BACT</name>
<dbReference type="PROSITE" id="PS50172">
    <property type="entry name" value="BRCT"/>
    <property type="match status" value="1"/>
</dbReference>
<evidence type="ECO:0000313" key="19">
    <source>
        <dbReference type="Proteomes" id="UP000033945"/>
    </source>
</evidence>
<feature type="binding site" evidence="14">
    <location>
        <position position="148"/>
    </location>
    <ligand>
        <name>NAD(+)</name>
        <dbReference type="ChEBI" id="CHEBI:57540"/>
    </ligand>
</feature>
<dbReference type="SMART" id="SM00532">
    <property type="entry name" value="LIGANc"/>
    <property type="match status" value="1"/>
</dbReference>
<dbReference type="InterPro" id="IPR004150">
    <property type="entry name" value="NAD_DNA_ligase_OB"/>
</dbReference>
<feature type="binding site" evidence="14">
    <location>
        <position position="320"/>
    </location>
    <ligand>
        <name>NAD(+)</name>
        <dbReference type="ChEBI" id="CHEBI:57540"/>
    </ligand>
</feature>
<dbReference type="NCBIfam" id="NF005932">
    <property type="entry name" value="PRK07956.1"/>
    <property type="match status" value="1"/>
</dbReference>
<keyword evidence="8 14" id="KW-0862">Zinc</keyword>
<dbReference type="PATRIC" id="fig|1618648.3.peg.70"/>
<dbReference type="InterPro" id="IPR003583">
    <property type="entry name" value="Hlx-hairpin-Hlx_DNA-bd_motif"/>
</dbReference>
<evidence type="ECO:0000256" key="16">
    <source>
        <dbReference type="SAM" id="Coils"/>
    </source>
</evidence>
<comment type="cofactor">
    <cofactor evidence="14">
        <name>Mg(2+)</name>
        <dbReference type="ChEBI" id="CHEBI:18420"/>
    </cofactor>
    <cofactor evidence="14">
        <name>Mn(2+)</name>
        <dbReference type="ChEBI" id="CHEBI:29035"/>
    </cofactor>
</comment>
<dbReference type="Gene3D" id="1.10.287.610">
    <property type="entry name" value="Helix hairpin bin"/>
    <property type="match status" value="1"/>
</dbReference>
<dbReference type="FunFam" id="1.10.150.20:FF:000007">
    <property type="entry name" value="DNA ligase"/>
    <property type="match status" value="1"/>
</dbReference>
<sequence>MIKSEAKERIEKLKNLVDKYRYQYHVLNKLEISEEALDFLKHELKKLEDEFPNLVTADSPTQRVAGKPLKEFKKVRHQTKMMSLEDVFSEEEFSEWVDRLDRLIKSKPNHFYPHTKSFGVGVYAEPKFDGLALSIVYEGGVLKYAATRGDGQVGEDVTQNVRTIESVPLKIRAKGRVEVRGEAIITKKNFEAINKRQKNKGASLYANTRNLAAGSLRQLDPKITASRRLDFFAYDLSGAEFKNHSEEHKALRDLGFKTGGGLEGICKKPEEVFLRYKKIAERREKLPYNIDGIVVSIDSNDLFKKLGVVGKAPRGTIAFKFAPKETTTKVEDIIVQVGRTGALTPVAILKPVEIGGVVVSRATLHNEDEIKRLGVKIGDSVIVGRAGDVIPDIRKVLKELRTSREREFHMPKHCPVCKKPIEKKEGEVQAKCVNKFCPAMHREGLYHFVSRKAFNIDGLGPKILNAFLDHGLIQDASDIFELKEGDIAPLERFGEKSAENLVEAIKSSRKITLARFLYALGILHVGEETAIDLAEHFGSLEKLEHMSKENLESIPNIGEVMAESVYGWFRDERNKNFLKKLLKYIDIENPKKKKPGKLAGKTFVFTGEMESMSRDEAKAKVRELSGDPSETVSKNTDYVVVGENPGSKYARAQKLGVKIIDEKEFLKMIK</sequence>
<dbReference type="Gene3D" id="1.10.150.20">
    <property type="entry name" value="5' to 3' exonuclease, C-terminal subdomain"/>
    <property type="match status" value="2"/>
</dbReference>
<dbReference type="SUPFAM" id="SSF56091">
    <property type="entry name" value="DNA ligase/mRNA capping enzyme, catalytic domain"/>
    <property type="match status" value="1"/>
</dbReference>
<feature type="domain" description="BRCT" evidence="17">
    <location>
        <begin position="593"/>
        <end position="670"/>
    </location>
</feature>
<dbReference type="PROSITE" id="PS01056">
    <property type="entry name" value="DNA_LIGASE_N2"/>
    <property type="match status" value="1"/>
</dbReference>
<keyword evidence="16" id="KW-0175">Coiled coil</keyword>
<dbReference type="Proteomes" id="UP000033945">
    <property type="component" value="Unassembled WGS sequence"/>
</dbReference>
<keyword evidence="5 14" id="KW-0235">DNA replication</keyword>
<feature type="active site" description="N6-AMP-lysine intermediate" evidence="14">
    <location>
        <position position="127"/>
    </location>
</feature>
<feature type="binding site" evidence="14">
    <location>
        <position position="432"/>
    </location>
    <ligand>
        <name>Zn(2+)</name>
        <dbReference type="ChEBI" id="CHEBI:29105"/>
    </ligand>
</feature>
<dbReference type="GO" id="GO:0003677">
    <property type="term" value="F:DNA binding"/>
    <property type="evidence" value="ECO:0007669"/>
    <property type="project" value="InterPro"/>
</dbReference>
<keyword evidence="10 14" id="KW-0520">NAD</keyword>
<dbReference type="CDD" id="cd17748">
    <property type="entry name" value="BRCT_DNA_ligase_like"/>
    <property type="match status" value="1"/>
</dbReference>
<accession>A0A0G1L563</accession>
<keyword evidence="11 14" id="KW-0234">DNA repair</keyword>
<dbReference type="GO" id="GO:0006260">
    <property type="term" value="P:DNA replication"/>
    <property type="evidence" value="ECO:0007669"/>
    <property type="project" value="UniProtKB-KW"/>
</dbReference>
<dbReference type="GO" id="GO:0003911">
    <property type="term" value="F:DNA ligase (NAD+) activity"/>
    <property type="evidence" value="ECO:0007669"/>
    <property type="project" value="UniProtKB-UniRule"/>
</dbReference>
<evidence type="ECO:0000256" key="7">
    <source>
        <dbReference type="ARBA" id="ARBA00022763"/>
    </source>
</evidence>
<dbReference type="SUPFAM" id="SSF50249">
    <property type="entry name" value="Nucleic acid-binding proteins"/>
    <property type="match status" value="1"/>
</dbReference>